<sequence>MGFRAHAGRVRNTRLPFACRVSALRSCVQLCQPFGFHGTLRFLAAAVGPFRDEAALLAALNVLEASREAWKVDVLRYAARRATAKRLGHRVPRADDPNPTPSRSGWYPDGRAAALDALKRWLDVRAPDGSPAANPTTDEVHSLLRVCITSGGPLSTGHSRRVRDLIHYLEREPPGLANSADLLTALRLVALADDVS</sequence>
<comment type="caution">
    <text evidence="1">The sequence shown here is derived from an EMBL/GenBank/DDBJ whole genome shotgun (WGS) entry which is preliminary data.</text>
</comment>
<name>A0ABP4XT58_9ACTN</name>
<accession>A0ABP4XT58</accession>
<proteinExistence type="predicted"/>
<evidence type="ECO:0000313" key="1">
    <source>
        <dbReference type="EMBL" id="GAA1790517.1"/>
    </source>
</evidence>
<gene>
    <name evidence="1" type="ORF">GCM10009682_10730</name>
</gene>
<evidence type="ECO:0000313" key="2">
    <source>
        <dbReference type="Proteomes" id="UP001500218"/>
    </source>
</evidence>
<organism evidence="1 2">
    <name type="scientific">Luedemannella flava</name>
    <dbReference type="NCBI Taxonomy" id="349316"/>
    <lineage>
        <taxon>Bacteria</taxon>
        <taxon>Bacillati</taxon>
        <taxon>Actinomycetota</taxon>
        <taxon>Actinomycetes</taxon>
        <taxon>Micromonosporales</taxon>
        <taxon>Micromonosporaceae</taxon>
        <taxon>Luedemannella</taxon>
    </lineage>
</organism>
<dbReference type="EMBL" id="BAAALT010000023">
    <property type="protein sequence ID" value="GAA1790517.1"/>
    <property type="molecule type" value="Genomic_DNA"/>
</dbReference>
<protein>
    <submittedName>
        <fullName evidence="1">Uncharacterized protein</fullName>
    </submittedName>
</protein>
<reference evidence="2" key="1">
    <citation type="journal article" date="2019" name="Int. J. Syst. Evol. Microbiol.">
        <title>The Global Catalogue of Microorganisms (GCM) 10K type strain sequencing project: providing services to taxonomists for standard genome sequencing and annotation.</title>
        <authorList>
            <consortium name="The Broad Institute Genomics Platform"/>
            <consortium name="The Broad Institute Genome Sequencing Center for Infectious Disease"/>
            <person name="Wu L."/>
            <person name="Ma J."/>
        </authorList>
    </citation>
    <scope>NUCLEOTIDE SEQUENCE [LARGE SCALE GENOMIC DNA]</scope>
    <source>
        <strain evidence="2">JCM 13250</strain>
    </source>
</reference>
<dbReference type="Proteomes" id="UP001500218">
    <property type="component" value="Unassembled WGS sequence"/>
</dbReference>
<keyword evidence="2" id="KW-1185">Reference proteome</keyword>